<comment type="similarity">
    <text evidence="1">Belongs to the OPI10 family.</text>
</comment>
<organism evidence="4 5">
    <name type="scientific">Coprinopsis cinerea (strain Okayama-7 / 130 / ATCC MYA-4618 / FGSC 9003)</name>
    <name type="common">Inky cap fungus</name>
    <name type="synonym">Hormographiella aspergillata</name>
    <dbReference type="NCBI Taxonomy" id="240176"/>
    <lineage>
        <taxon>Eukaryota</taxon>
        <taxon>Fungi</taxon>
        <taxon>Dikarya</taxon>
        <taxon>Basidiomycota</taxon>
        <taxon>Agaricomycotina</taxon>
        <taxon>Agaricomycetes</taxon>
        <taxon>Agaricomycetidae</taxon>
        <taxon>Agaricales</taxon>
        <taxon>Agaricineae</taxon>
        <taxon>Psathyrellaceae</taxon>
        <taxon>Coprinopsis</taxon>
    </lineage>
</organism>
<dbReference type="KEGG" id="cci:CC1G_06955"/>
<dbReference type="VEuPathDB" id="FungiDB:CC1G_06955"/>
<dbReference type="Proteomes" id="UP000001861">
    <property type="component" value="Unassembled WGS sequence"/>
</dbReference>
<dbReference type="InParanoid" id="A8NZU2"/>
<dbReference type="InterPro" id="IPR031318">
    <property type="entry name" value="OPI10"/>
</dbReference>
<dbReference type="OrthoDB" id="10248398at2759"/>
<dbReference type="PANTHER" id="PTHR12925:SF0">
    <property type="entry name" value="PROTEIN HIKESHI"/>
    <property type="match status" value="1"/>
</dbReference>
<dbReference type="FunCoup" id="A8NZU2">
    <property type="interactions" value="348"/>
</dbReference>
<comment type="caution">
    <text evidence="4">The sequence shown here is derived from an EMBL/GenBank/DDBJ whole genome shotgun (WGS) entry which is preliminary data.</text>
</comment>
<dbReference type="GO" id="GO:0006606">
    <property type="term" value="P:protein import into nucleus"/>
    <property type="evidence" value="ECO:0007669"/>
    <property type="project" value="TreeGrafter"/>
</dbReference>
<dbReference type="GO" id="GO:0061608">
    <property type="term" value="F:nuclear import signal receptor activity"/>
    <property type="evidence" value="ECO:0007669"/>
    <property type="project" value="TreeGrafter"/>
</dbReference>
<name>A8NZU2_COPC7</name>
<dbReference type="STRING" id="240176.A8NZU2"/>
<dbReference type="PANTHER" id="PTHR12925">
    <property type="entry name" value="HIKESHI FAMILY MEMBER"/>
    <property type="match status" value="1"/>
</dbReference>
<dbReference type="Pfam" id="PF21057">
    <property type="entry name" value="Hikeshi-like_C"/>
    <property type="match status" value="1"/>
</dbReference>
<proteinExistence type="inferred from homology"/>
<gene>
    <name evidence="4" type="ORF">CC1G_06955</name>
</gene>
<evidence type="ECO:0000256" key="1">
    <source>
        <dbReference type="ARBA" id="ARBA00006623"/>
    </source>
</evidence>
<evidence type="ECO:0000259" key="3">
    <source>
        <dbReference type="Pfam" id="PF21057"/>
    </source>
</evidence>
<feature type="domain" description="Hikeshi-like N-terminal" evidence="2">
    <location>
        <begin position="1"/>
        <end position="67"/>
    </location>
</feature>
<dbReference type="InterPro" id="IPR048364">
    <property type="entry name" value="Hikeshi-like_C"/>
</dbReference>
<dbReference type="RefSeq" id="XP_001837749.2">
    <property type="nucleotide sequence ID" value="XM_001837697.2"/>
</dbReference>
<dbReference type="Pfam" id="PF05603">
    <property type="entry name" value="Hikeshi-like_N"/>
    <property type="match status" value="1"/>
</dbReference>
<dbReference type="GeneID" id="6014311"/>
<sequence>MLSNDKPSAIFRLRGTFSSASTPNSSAQNVFSQQSAVPQGSDVTAILGLAIEPLAQIQTQIASLPASQVNAALTSNALTKPPTVTDAVILAEKVVKHLLNYLSGFTGGSPGADVAIPMSIIVKWYESFMNKLKTGGVGFLERQE</sequence>
<accession>A8NZU2</accession>
<reference evidence="4 5" key="1">
    <citation type="journal article" date="2010" name="Proc. Natl. Acad. Sci. U.S.A.">
        <title>Insights into evolution of multicellular fungi from the assembled chromosomes of the mushroom Coprinopsis cinerea (Coprinus cinereus).</title>
        <authorList>
            <person name="Stajich J.E."/>
            <person name="Wilke S.K."/>
            <person name="Ahren D."/>
            <person name="Au C.H."/>
            <person name="Birren B.W."/>
            <person name="Borodovsky M."/>
            <person name="Burns C."/>
            <person name="Canback B."/>
            <person name="Casselton L.A."/>
            <person name="Cheng C.K."/>
            <person name="Deng J."/>
            <person name="Dietrich F.S."/>
            <person name="Fargo D.C."/>
            <person name="Farman M.L."/>
            <person name="Gathman A.C."/>
            <person name="Goldberg J."/>
            <person name="Guigo R."/>
            <person name="Hoegger P.J."/>
            <person name="Hooker J.B."/>
            <person name="Huggins A."/>
            <person name="James T.Y."/>
            <person name="Kamada T."/>
            <person name="Kilaru S."/>
            <person name="Kodira C."/>
            <person name="Kues U."/>
            <person name="Kupfer D."/>
            <person name="Kwan H.S."/>
            <person name="Lomsadze A."/>
            <person name="Li W."/>
            <person name="Lilly W.W."/>
            <person name="Ma L.J."/>
            <person name="Mackey A.J."/>
            <person name="Manning G."/>
            <person name="Martin F."/>
            <person name="Muraguchi H."/>
            <person name="Natvig D.O."/>
            <person name="Palmerini H."/>
            <person name="Ramesh M.A."/>
            <person name="Rehmeyer C.J."/>
            <person name="Roe B.A."/>
            <person name="Shenoy N."/>
            <person name="Stanke M."/>
            <person name="Ter-Hovhannisyan V."/>
            <person name="Tunlid A."/>
            <person name="Velagapudi R."/>
            <person name="Vision T.J."/>
            <person name="Zeng Q."/>
            <person name="Zolan M.E."/>
            <person name="Pukkila P.J."/>
        </authorList>
    </citation>
    <scope>NUCLEOTIDE SEQUENCE [LARGE SCALE GENOMIC DNA]</scope>
    <source>
        <strain evidence="5">Okayama-7 / 130 / ATCC MYA-4618 / FGSC 9003</strain>
    </source>
</reference>
<evidence type="ECO:0000313" key="4">
    <source>
        <dbReference type="EMBL" id="EAU84093.2"/>
    </source>
</evidence>
<dbReference type="AlphaFoldDB" id="A8NZU2"/>
<dbReference type="HOGENOM" id="CLU_084839_0_0_1"/>
<dbReference type="OMA" id="QVDETHC"/>
<feature type="domain" description="Hikeshi-like C-terminal" evidence="3">
    <location>
        <begin position="86"/>
        <end position="142"/>
    </location>
</feature>
<protein>
    <submittedName>
        <fullName evidence="4">Inositol metabolism protein Opi10</fullName>
    </submittedName>
</protein>
<evidence type="ECO:0000313" key="5">
    <source>
        <dbReference type="Proteomes" id="UP000001861"/>
    </source>
</evidence>
<dbReference type="GO" id="GO:0005829">
    <property type="term" value="C:cytosol"/>
    <property type="evidence" value="ECO:0007669"/>
    <property type="project" value="TreeGrafter"/>
</dbReference>
<dbReference type="eggNOG" id="KOG4067">
    <property type="taxonomic scope" value="Eukaryota"/>
</dbReference>
<dbReference type="GO" id="GO:0005634">
    <property type="term" value="C:nucleus"/>
    <property type="evidence" value="ECO:0007669"/>
    <property type="project" value="TreeGrafter"/>
</dbReference>
<evidence type="ECO:0000259" key="2">
    <source>
        <dbReference type="Pfam" id="PF05603"/>
    </source>
</evidence>
<dbReference type="EMBL" id="AACS02000006">
    <property type="protein sequence ID" value="EAU84093.2"/>
    <property type="molecule type" value="Genomic_DNA"/>
</dbReference>
<dbReference type="InterPro" id="IPR008493">
    <property type="entry name" value="Hikeshi-like_N"/>
</dbReference>
<keyword evidence="5" id="KW-1185">Reference proteome</keyword>